<accession>A0A1F5CAT3</accession>
<organism evidence="2 3">
    <name type="scientific">Candidatus Azambacteria bacterium RIFCSPLOWO2_02_FULL_44_14</name>
    <dbReference type="NCBI Taxonomy" id="1797306"/>
    <lineage>
        <taxon>Bacteria</taxon>
        <taxon>Candidatus Azamiibacteriota</taxon>
    </lineage>
</organism>
<evidence type="ECO:0000313" key="2">
    <source>
        <dbReference type="EMBL" id="OGD39961.1"/>
    </source>
</evidence>
<dbReference type="EMBL" id="MEYV01000015">
    <property type="protein sequence ID" value="OGD39961.1"/>
    <property type="molecule type" value="Genomic_DNA"/>
</dbReference>
<evidence type="ECO:0000313" key="3">
    <source>
        <dbReference type="Proteomes" id="UP000177197"/>
    </source>
</evidence>
<dbReference type="Proteomes" id="UP000177197">
    <property type="component" value="Unassembled WGS sequence"/>
</dbReference>
<evidence type="ECO:0000259" key="1">
    <source>
        <dbReference type="Pfam" id="PF13200"/>
    </source>
</evidence>
<dbReference type="InterPro" id="IPR025275">
    <property type="entry name" value="DUF4015"/>
</dbReference>
<name>A0A1F5CAT3_9BACT</name>
<gene>
    <name evidence="2" type="ORF">A3I30_01990</name>
</gene>
<dbReference type="SUPFAM" id="SSF51445">
    <property type="entry name" value="(Trans)glycosidases"/>
    <property type="match status" value="1"/>
</dbReference>
<reference evidence="2 3" key="1">
    <citation type="journal article" date="2016" name="Nat. Commun.">
        <title>Thousands of microbial genomes shed light on interconnected biogeochemical processes in an aquifer system.</title>
        <authorList>
            <person name="Anantharaman K."/>
            <person name="Brown C.T."/>
            <person name="Hug L.A."/>
            <person name="Sharon I."/>
            <person name="Castelle C.J."/>
            <person name="Probst A.J."/>
            <person name="Thomas B.C."/>
            <person name="Singh A."/>
            <person name="Wilkins M.J."/>
            <person name="Karaoz U."/>
            <person name="Brodie E.L."/>
            <person name="Williams K.H."/>
            <person name="Hubbard S.S."/>
            <person name="Banfield J.F."/>
        </authorList>
    </citation>
    <scope>NUCLEOTIDE SEQUENCE [LARGE SCALE GENOMIC DNA]</scope>
</reference>
<sequence length="379" mass="43377">MGVSNFVITASLIGNLLNPLNQGWLYIKNIFFNPPPLAVGISAPAPTKAQSKHLKISPQFGLYSTAWTARSKKINDLMRVADETEINSIVIDVKEDGDYLDDYIKNLVTELRGKNIYTIARIVLFKDGSQTKIRPDWYFKKSDGSLWQDNRGWRWLDPFNKETWDYNLALSKKTIDYGFDELNFDYIRFPAFKKDDDVNLPPDFASAKVKTINEFARYLTSELKKHDPEITLSVDLFAYNMLSADDLGIGQKFIDLYDYFDYVSPMIYPSHYLPGNFGFENPAEHPYEMVFGTIESGKGLLREKIIADAATTTPDAVEPALKEKIKNLRPWLQDFNIGAKYDADMVRREKQAVYDAGLTSGWLLWNPNNVYTEGAFDKK</sequence>
<dbReference type="Gene3D" id="3.20.20.80">
    <property type="entry name" value="Glycosidases"/>
    <property type="match status" value="1"/>
</dbReference>
<protein>
    <recommendedName>
        <fullName evidence="1">DUF4015 domain-containing protein</fullName>
    </recommendedName>
</protein>
<feature type="domain" description="DUF4015" evidence="1">
    <location>
        <begin position="61"/>
        <end position="371"/>
    </location>
</feature>
<dbReference type="Pfam" id="PF13200">
    <property type="entry name" value="DUF4015"/>
    <property type="match status" value="1"/>
</dbReference>
<dbReference type="AlphaFoldDB" id="A0A1F5CAT3"/>
<dbReference type="InterPro" id="IPR017853">
    <property type="entry name" value="GH"/>
</dbReference>
<proteinExistence type="predicted"/>
<comment type="caution">
    <text evidence="2">The sequence shown here is derived from an EMBL/GenBank/DDBJ whole genome shotgun (WGS) entry which is preliminary data.</text>
</comment>